<feature type="signal peptide" evidence="1">
    <location>
        <begin position="1"/>
        <end position="25"/>
    </location>
</feature>
<dbReference type="AlphaFoldDB" id="A0A9P1FFB7"/>
<comment type="caution">
    <text evidence="2">The sequence shown here is derived from an EMBL/GenBank/DDBJ whole genome shotgun (WGS) entry which is preliminary data.</text>
</comment>
<feature type="non-terminal residue" evidence="2">
    <location>
        <position position="1"/>
    </location>
</feature>
<evidence type="ECO:0000313" key="3">
    <source>
        <dbReference type="EMBL" id="CAL1127331.1"/>
    </source>
</evidence>
<feature type="non-terminal residue" evidence="2">
    <location>
        <position position="195"/>
    </location>
</feature>
<organism evidence="2">
    <name type="scientific">Cladocopium goreaui</name>
    <dbReference type="NCBI Taxonomy" id="2562237"/>
    <lineage>
        <taxon>Eukaryota</taxon>
        <taxon>Sar</taxon>
        <taxon>Alveolata</taxon>
        <taxon>Dinophyceae</taxon>
        <taxon>Suessiales</taxon>
        <taxon>Symbiodiniaceae</taxon>
        <taxon>Cladocopium</taxon>
    </lineage>
</organism>
<reference evidence="3" key="2">
    <citation type="submission" date="2024-04" db="EMBL/GenBank/DDBJ databases">
        <authorList>
            <person name="Chen Y."/>
            <person name="Shah S."/>
            <person name="Dougan E. K."/>
            <person name="Thang M."/>
            <person name="Chan C."/>
        </authorList>
    </citation>
    <scope>NUCLEOTIDE SEQUENCE [LARGE SCALE GENOMIC DNA]</scope>
</reference>
<gene>
    <name evidence="2" type="ORF">C1SCF055_LOCUS2399</name>
</gene>
<proteinExistence type="predicted"/>
<evidence type="ECO:0000256" key="1">
    <source>
        <dbReference type="SAM" id="SignalP"/>
    </source>
</evidence>
<protein>
    <submittedName>
        <fullName evidence="2">Uncharacterized protein</fullName>
    </submittedName>
</protein>
<sequence>HWFAQAAPVRSLRLLVLVMAAPAAALEEELAAMEAADAADLAAAPAAEAAHPELLLPKQPTLLWQKLPDYNEAEHGDDGPGPDELVVEGSVVHQSETGLVPAAQAAQSAALQRQRMDIAESVRQAVGSTFGLRMEGLLLGQEEIKHHAVARIHAPAIFNEVYDTSKDFAWATFGFNTMVLSFFPGADKNNMSMSV</sequence>
<dbReference type="EMBL" id="CAMXCT030000110">
    <property type="protein sequence ID" value="CAL4761268.1"/>
    <property type="molecule type" value="Genomic_DNA"/>
</dbReference>
<dbReference type="EMBL" id="CAMXCT010000110">
    <property type="protein sequence ID" value="CAI3973956.1"/>
    <property type="molecule type" value="Genomic_DNA"/>
</dbReference>
<evidence type="ECO:0000313" key="4">
    <source>
        <dbReference type="Proteomes" id="UP001152797"/>
    </source>
</evidence>
<accession>A0A9P1FFB7</accession>
<dbReference type="Proteomes" id="UP001152797">
    <property type="component" value="Unassembled WGS sequence"/>
</dbReference>
<feature type="chain" id="PRO_5043271796" evidence="1">
    <location>
        <begin position="26"/>
        <end position="195"/>
    </location>
</feature>
<evidence type="ECO:0000313" key="2">
    <source>
        <dbReference type="EMBL" id="CAI3973956.1"/>
    </source>
</evidence>
<name>A0A9P1FFB7_9DINO</name>
<reference evidence="2" key="1">
    <citation type="submission" date="2022-10" db="EMBL/GenBank/DDBJ databases">
        <authorList>
            <person name="Chen Y."/>
            <person name="Dougan E. K."/>
            <person name="Chan C."/>
            <person name="Rhodes N."/>
            <person name="Thang M."/>
        </authorList>
    </citation>
    <scope>NUCLEOTIDE SEQUENCE</scope>
</reference>
<dbReference type="EMBL" id="CAMXCT020000110">
    <property type="protein sequence ID" value="CAL1127331.1"/>
    <property type="molecule type" value="Genomic_DNA"/>
</dbReference>
<keyword evidence="4" id="KW-1185">Reference proteome</keyword>
<keyword evidence="1" id="KW-0732">Signal</keyword>